<evidence type="ECO:0000256" key="3">
    <source>
        <dbReference type="ARBA" id="ARBA00022448"/>
    </source>
</evidence>
<feature type="compositionally biased region" description="Polar residues" evidence="11">
    <location>
        <begin position="213"/>
        <end position="222"/>
    </location>
</feature>
<keyword evidence="5 12" id="KW-0812">Transmembrane</keyword>
<sequence>MYQSSSESSIEHGNFPSVINLYAIGERAEPPATTAAPTKASTSSQTYSSKVKPVEPQAHNDHFLALAQSSAASSSSYPTTQLNDDEVSYASSSTYSISPTNAESPGINIPPMAPVSIVSTSLTAYAPPHDRQGSCGSPPSSDSESDCESTPRQRRRNSTTSTSTTSSDEDRPTALKARIWKGNSGASSAAKKLLHQQHQQQQQQQQHQLHQQPIVSQPSHRTAMNIIGSPSPSSNTVSSGGSVPGRHSLVSQFSSTTGRIETTLAENIAESIALQCAAVADSGISNTSPETQSSTEFQTNAMRSIETLASPMQPILAQNLLHLQHHQHLHPTGILKPGRDLAEQHNIMQAAFKASLFRLLSGIYVMLLCALGLLMPTAELLAKKVALHLFEGFYIYLYSVSLLFLIYVYAFLVREEAGRRSACGGGGGSGVGGDMAGDGSVAFLGGHSTARPSGGGGSHRRRFLVRASLSGGAGSFYLRLGAIGFGIVSMIRDGLTVATAVQHGSRLAECSGLALAVRPILGIIFTFVQLNFLFLNAKMCIHKYKALARFGLAHLIATNLCVWLRTVAKESVAEILAEPAKNSTSDSGSIGTAGGAASANVSSHRCASETGEVLKGLVARSDPYLFPTTVQYSLLAAAILWMTWRNVGRPGSRRFDSASLDSSPDGTLTSPAHQQQSQQQPPAPQSPPQARPSGSVEAADPVADTAASSRCHRRHGGSGGGLDCAGSHRGLFLGLAALVGGAVALLASGVLMQQPQYYSAGSLASYCGELALLAAGLATALAAFPRMADMLYVSGRDRRLDEALQLATLAGSLAHWLLPLMAGPPPGPHVAACSAAQLLQASVQAAFVCTALKRMSYKALHEREKPGRELVTFLLVCNVALFAFAATEPLRLAEARLGPAFGRVAFAVADHLTRPLHCLFRFHSVVALATVWKEAYQFKSA</sequence>
<evidence type="ECO:0000256" key="7">
    <source>
        <dbReference type="ARBA" id="ARBA00022989"/>
    </source>
</evidence>
<feature type="compositionally biased region" description="Low complexity" evidence="11">
    <location>
        <begin position="196"/>
        <end position="212"/>
    </location>
</feature>
<evidence type="ECO:0000256" key="2">
    <source>
        <dbReference type="ARBA" id="ARBA00006513"/>
    </source>
</evidence>
<keyword evidence="10" id="KW-0407">Ion channel</keyword>
<evidence type="ECO:0000256" key="11">
    <source>
        <dbReference type="SAM" id="MobiDB-lite"/>
    </source>
</evidence>
<dbReference type="STRING" id="282301.A0A267EC74"/>
<feature type="compositionally biased region" description="Pro residues" evidence="11">
    <location>
        <begin position="681"/>
        <end position="690"/>
    </location>
</feature>
<gene>
    <name evidence="13" type="ORF">BOX15_Mlig019121g1</name>
</gene>
<dbReference type="InterPro" id="IPR004878">
    <property type="entry name" value="Otopetrin"/>
</dbReference>
<feature type="region of interest" description="Disordered" evidence="11">
    <location>
        <begin position="125"/>
        <end position="173"/>
    </location>
</feature>
<feature type="region of interest" description="Disordered" evidence="11">
    <location>
        <begin position="30"/>
        <end position="109"/>
    </location>
</feature>
<feature type="compositionally biased region" description="Low complexity" evidence="11">
    <location>
        <begin position="30"/>
        <end position="46"/>
    </location>
</feature>
<comment type="subcellular location">
    <subcellularLocation>
        <location evidence="1">Cell membrane</location>
        <topology evidence="1">Multi-pass membrane protein</topology>
    </subcellularLocation>
</comment>
<comment type="similarity">
    <text evidence="2">Belongs to the otopetrin family.</text>
</comment>
<evidence type="ECO:0000256" key="8">
    <source>
        <dbReference type="ARBA" id="ARBA00023065"/>
    </source>
</evidence>
<feature type="compositionally biased region" description="Low complexity" evidence="11">
    <location>
        <begin position="133"/>
        <end position="142"/>
    </location>
</feature>
<organism evidence="13 14">
    <name type="scientific">Macrostomum lignano</name>
    <dbReference type="NCBI Taxonomy" id="282301"/>
    <lineage>
        <taxon>Eukaryota</taxon>
        <taxon>Metazoa</taxon>
        <taxon>Spiralia</taxon>
        <taxon>Lophotrochozoa</taxon>
        <taxon>Platyhelminthes</taxon>
        <taxon>Rhabditophora</taxon>
        <taxon>Macrostomorpha</taxon>
        <taxon>Macrostomida</taxon>
        <taxon>Macrostomidae</taxon>
        <taxon>Macrostomum</taxon>
    </lineage>
</organism>
<accession>A0A267EC74</accession>
<dbReference type="OrthoDB" id="6429739at2759"/>
<dbReference type="GO" id="GO:0005886">
    <property type="term" value="C:plasma membrane"/>
    <property type="evidence" value="ECO:0007669"/>
    <property type="project" value="UniProtKB-SubCell"/>
</dbReference>
<dbReference type="EMBL" id="NIVC01002290">
    <property type="protein sequence ID" value="PAA59180.1"/>
    <property type="molecule type" value="Genomic_DNA"/>
</dbReference>
<feature type="compositionally biased region" description="Low complexity" evidence="11">
    <location>
        <begin position="228"/>
        <end position="245"/>
    </location>
</feature>
<feature type="compositionally biased region" description="Low complexity" evidence="11">
    <location>
        <begin position="64"/>
        <end position="76"/>
    </location>
</feature>
<feature type="transmembrane region" description="Helical" evidence="12">
    <location>
        <begin position="356"/>
        <end position="375"/>
    </location>
</feature>
<evidence type="ECO:0008006" key="15">
    <source>
        <dbReference type="Google" id="ProtNLM"/>
    </source>
</evidence>
<feature type="compositionally biased region" description="Low complexity" evidence="11">
    <location>
        <begin position="670"/>
        <end position="680"/>
    </location>
</feature>
<feature type="region of interest" description="Disordered" evidence="11">
    <location>
        <begin position="654"/>
        <end position="719"/>
    </location>
</feature>
<keyword evidence="8" id="KW-0406">Ion transport</keyword>
<evidence type="ECO:0000256" key="9">
    <source>
        <dbReference type="ARBA" id="ARBA00023136"/>
    </source>
</evidence>
<dbReference type="Proteomes" id="UP000215902">
    <property type="component" value="Unassembled WGS sequence"/>
</dbReference>
<evidence type="ECO:0000256" key="4">
    <source>
        <dbReference type="ARBA" id="ARBA00022475"/>
    </source>
</evidence>
<feature type="compositionally biased region" description="Low complexity" evidence="11">
    <location>
        <begin position="88"/>
        <end position="98"/>
    </location>
</feature>
<evidence type="ECO:0000313" key="14">
    <source>
        <dbReference type="Proteomes" id="UP000215902"/>
    </source>
</evidence>
<name>A0A267EC74_9PLAT</name>
<comment type="caution">
    <text evidence="13">The sequence shown here is derived from an EMBL/GenBank/DDBJ whole genome shotgun (WGS) entry which is preliminary data.</text>
</comment>
<keyword evidence="6" id="KW-0375">Hydrogen ion transport</keyword>
<feature type="transmembrane region" description="Helical" evidence="12">
    <location>
        <begin position="731"/>
        <end position="751"/>
    </location>
</feature>
<keyword evidence="3" id="KW-0813">Transport</keyword>
<proteinExistence type="inferred from homology"/>
<feature type="compositionally biased region" description="Polar residues" evidence="11">
    <location>
        <begin position="659"/>
        <end position="669"/>
    </location>
</feature>
<protein>
    <recommendedName>
        <fullName evidence="15">Otopetrin</fullName>
    </recommendedName>
</protein>
<dbReference type="PANTHER" id="PTHR21522:SF32">
    <property type="entry name" value="OTOPETRIN-2"/>
    <property type="match status" value="1"/>
</dbReference>
<feature type="transmembrane region" description="Helical" evidence="12">
    <location>
        <begin position="469"/>
        <end position="491"/>
    </location>
</feature>
<evidence type="ECO:0000256" key="1">
    <source>
        <dbReference type="ARBA" id="ARBA00004651"/>
    </source>
</evidence>
<feature type="transmembrane region" description="Helical" evidence="12">
    <location>
        <begin position="511"/>
        <end position="534"/>
    </location>
</feature>
<dbReference type="PANTHER" id="PTHR21522">
    <property type="entry name" value="PROTON CHANNEL OTOP"/>
    <property type="match status" value="1"/>
</dbReference>
<evidence type="ECO:0000256" key="10">
    <source>
        <dbReference type="ARBA" id="ARBA00023303"/>
    </source>
</evidence>
<evidence type="ECO:0000313" key="13">
    <source>
        <dbReference type="EMBL" id="PAA59180.1"/>
    </source>
</evidence>
<dbReference type="AlphaFoldDB" id="A0A267EC74"/>
<feature type="region of interest" description="Disordered" evidence="11">
    <location>
        <begin position="185"/>
        <end position="249"/>
    </location>
</feature>
<feature type="transmembrane region" description="Helical" evidence="12">
    <location>
        <begin position="870"/>
        <end position="887"/>
    </location>
</feature>
<feature type="transmembrane region" description="Helical" evidence="12">
    <location>
        <begin position="763"/>
        <end position="784"/>
    </location>
</feature>
<dbReference type="GO" id="GO:0015252">
    <property type="term" value="F:proton channel activity"/>
    <property type="evidence" value="ECO:0007669"/>
    <property type="project" value="InterPro"/>
</dbReference>
<keyword evidence="7 12" id="KW-1133">Transmembrane helix</keyword>
<evidence type="ECO:0000256" key="12">
    <source>
        <dbReference type="SAM" id="Phobius"/>
    </source>
</evidence>
<keyword evidence="4" id="KW-1003">Cell membrane</keyword>
<keyword evidence="14" id="KW-1185">Reference proteome</keyword>
<feature type="transmembrane region" description="Helical" evidence="12">
    <location>
        <begin position="395"/>
        <end position="412"/>
    </location>
</feature>
<dbReference type="Pfam" id="PF03189">
    <property type="entry name" value="Otopetrin"/>
    <property type="match status" value="1"/>
</dbReference>
<keyword evidence="9 12" id="KW-0472">Membrane</keyword>
<reference evidence="13 14" key="1">
    <citation type="submission" date="2017-06" db="EMBL/GenBank/DDBJ databases">
        <title>A platform for efficient transgenesis in Macrostomum lignano, a flatworm model organism for stem cell research.</title>
        <authorList>
            <person name="Berezikov E."/>
        </authorList>
    </citation>
    <scope>NUCLEOTIDE SEQUENCE [LARGE SCALE GENOMIC DNA]</scope>
    <source>
        <strain evidence="13">DV1</strain>
        <tissue evidence="13">Whole organism</tissue>
    </source>
</reference>
<evidence type="ECO:0000256" key="5">
    <source>
        <dbReference type="ARBA" id="ARBA00022692"/>
    </source>
</evidence>
<evidence type="ECO:0000256" key="6">
    <source>
        <dbReference type="ARBA" id="ARBA00022781"/>
    </source>
</evidence>